<keyword evidence="5" id="KW-0694">RNA-binding</keyword>
<dbReference type="Pfam" id="PF15985">
    <property type="entry name" value="KH_6"/>
    <property type="match status" value="1"/>
</dbReference>
<dbReference type="InterPro" id="IPR012340">
    <property type="entry name" value="NA-bd_OB-fold"/>
</dbReference>
<evidence type="ECO:0000256" key="3">
    <source>
        <dbReference type="ARBA" id="ARBA00022552"/>
    </source>
</evidence>
<dbReference type="InterPro" id="IPR025721">
    <property type="entry name" value="Exosome_cplx_N_dom"/>
</dbReference>
<evidence type="ECO:0000259" key="7">
    <source>
        <dbReference type="PROSITE" id="PS50126"/>
    </source>
</evidence>
<dbReference type="AlphaFoldDB" id="A0A8S9XE43"/>
<evidence type="ECO:0000256" key="4">
    <source>
        <dbReference type="ARBA" id="ARBA00022835"/>
    </source>
</evidence>
<comment type="similarity">
    <text evidence="2">Belongs to the RRP4 family.</text>
</comment>
<dbReference type="InterPro" id="IPR048565">
    <property type="entry name" value="S1_RRP4"/>
</dbReference>
<dbReference type="CDD" id="cd22525">
    <property type="entry name" value="KH-I_Rrp4_eukar"/>
    <property type="match status" value="1"/>
</dbReference>
<dbReference type="InterPro" id="IPR026699">
    <property type="entry name" value="Exosome_RNA_bind1/RRP40/RRP4"/>
</dbReference>
<dbReference type="Gene3D" id="2.40.50.100">
    <property type="match status" value="1"/>
</dbReference>
<dbReference type="SUPFAM" id="SSF50249">
    <property type="entry name" value="Nucleic acid-binding proteins"/>
    <property type="match status" value="1"/>
</dbReference>
<dbReference type="SMART" id="SM00316">
    <property type="entry name" value="S1"/>
    <property type="match status" value="1"/>
</dbReference>
<dbReference type="PANTHER" id="PTHR21321">
    <property type="entry name" value="PNAS-3 RELATED"/>
    <property type="match status" value="1"/>
</dbReference>
<dbReference type="GO" id="GO:0071038">
    <property type="term" value="P:TRAMP-dependent tRNA surveillance pathway"/>
    <property type="evidence" value="ECO:0007669"/>
    <property type="project" value="TreeGrafter"/>
</dbReference>
<dbReference type="GO" id="GO:0071051">
    <property type="term" value="P:poly(A)-dependent snoRNA 3'-end processing"/>
    <property type="evidence" value="ECO:0007669"/>
    <property type="project" value="TreeGrafter"/>
</dbReference>
<keyword evidence="6" id="KW-0539">Nucleus</keyword>
<comment type="subcellular location">
    <subcellularLocation>
        <location evidence="1">Nucleus</location>
    </subcellularLocation>
</comment>
<dbReference type="GO" id="GO:0000177">
    <property type="term" value="C:cytoplasmic exosome (RNase complex)"/>
    <property type="evidence" value="ECO:0007669"/>
    <property type="project" value="TreeGrafter"/>
</dbReference>
<reference evidence="8" key="1">
    <citation type="journal article" date="2021" name="Mol. Ecol. Resour.">
        <title>Apolygus lucorum genome provides insights into omnivorousness and mesophyll feeding.</title>
        <authorList>
            <person name="Liu Y."/>
            <person name="Liu H."/>
            <person name="Wang H."/>
            <person name="Huang T."/>
            <person name="Liu B."/>
            <person name="Yang B."/>
            <person name="Yin L."/>
            <person name="Li B."/>
            <person name="Zhang Y."/>
            <person name="Zhang S."/>
            <person name="Jiang F."/>
            <person name="Zhang X."/>
            <person name="Ren Y."/>
            <person name="Wang B."/>
            <person name="Wang S."/>
            <person name="Lu Y."/>
            <person name="Wu K."/>
            <person name="Fan W."/>
            <person name="Wang G."/>
        </authorList>
    </citation>
    <scope>NUCLEOTIDE SEQUENCE</scope>
    <source>
        <strain evidence="8">12Hb</strain>
    </source>
</reference>
<dbReference type="Pfam" id="PF21266">
    <property type="entry name" value="S1_RRP4"/>
    <property type="match status" value="1"/>
</dbReference>
<evidence type="ECO:0000313" key="8">
    <source>
        <dbReference type="EMBL" id="KAF6205865.1"/>
    </source>
</evidence>
<dbReference type="GO" id="GO:0000467">
    <property type="term" value="P:exonucleolytic trimming to generate mature 3'-end of 5.8S rRNA from tricistronic rRNA transcript (SSU-rRNA, 5.8S rRNA, LSU-rRNA)"/>
    <property type="evidence" value="ECO:0007669"/>
    <property type="project" value="TreeGrafter"/>
</dbReference>
<dbReference type="GO" id="GO:0003723">
    <property type="term" value="F:RNA binding"/>
    <property type="evidence" value="ECO:0007669"/>
    <property type="project" value="UniProtKB-KW"/>
</dbReference>
<evidence type="ECO:0000313" key="9">
    <source>
        <dbReference type="Proteomes" id="UP000466442"/>
    </source>
</evidence>
<organism evidence="8 9">
    <name type="scientific">Apolygus lucorum</name>
    <name type="common">Small green plant bug</name>
    <name type="synonym">Lygocoris lucorum</name>
    <dbReference type="NCBI Taxonomy" id="248454"/>
    <lineage>
        <taxon>Eukaryota</taxon>
        <taxon>Metazoa</taxon>
        <taxon>Ecdysozoa</taxon>
        <taxon>Arthropoda</taxon>
        <taxon>Hexapoda</taxon>
        <taxon>Insecta</taxon>
        <taxon>Pterygota</taxon>
        <taxon>Neoptera</taxon>
        <taxon>Paraneoptera</taxon>
        <taxon>Hemiptera</taxon>
        <taxon>Heteroptera</taxon>
        <taxon>Panheteroptera</taxon>
        <taxon>Cimicomorpha</taxon>
        <taxon>Miridae</taxon>
        <taxon>Mirini</taxon>
        <taxon>Apolygus</taxon>
    </lineage>
</organism>
<keyword evidence="4" id="KW-0271">Exosome</keyword>
<dbReference type="PROSITE" id="PS50126">
    <property type="entry name" value="S1"/>
    <property type="match status" value="1"/>
</dbReference>
<feature type="domain" description="S1 motif" evidence="7">
    <location>
        <begin position="119"/>
        <end position="198"/>
    </location>
</feature>
<dbReference type="SUPFAM" id="SSF54791">
    <property type="entry name" value="Eukaryotic type KH-domain (KH-domain type I)"/>
    <property type="match status" value="1"/>
</dbReference>
<sequence>MAPLHLPAEYYPFKKRQVPVDHPVLYYISKFPTMEEDIFVAPNFTLASERIPFTTPIDREISNLFTPGEFVTAEEGLLRGHGTYVDNGEIKSSLAGMREQVNKLIYVRSLKGRYSGEMGDVVIGRITEIQQKRWKVDVNGKVHATLLLSAVNLPGGELRRRSVEDEHMMRQYLSEGDLISAEVQNVSQSDGSLSLHTRNLKYGKLSQGVFIKVPPTLIRRTKTHFHNICGASCIIGTNGYIWIYPTPLEDGGAGGFARNLDLKVDSRDREIIARINCCIQALVACKISVYDTSIVAAFEAAREFSTTDLLTPEVVLQIGMGTKVNMGVLE</sequence>
<dbReference type="GO" id="GO:0010468">
    <property type="term" value="P:regulation of gene expression"/>
    <property type="evidence" value="ECO:0007669"/>
    <property type="project" value="UniProtKB-ARBA"/>
</dbReference>
<dbReference type="FunFam" id="2.40.50.140:FF:000038">
    <property type="entry name" value="Exosome complex component RRP4"/>
    <property type="match status" value="1"/>
</dbReference>
<evidence type="ECO:0000256" key="6">
    <source>
        <dbReference type="ARBA" id="ARBA00023242"/>
    </source>
</evidence>
<dbReference type="SUPFAM" id="SSF110324">
    <property type="entry name" value="Ribosomal L27 protein-like"/>
    <property type="match status" value="1"/>
</dbReference>
<proteinExistence type="inferred from homology"/>
<dbReference type="GO" id="GO:0071035">
    <property type="term" value="P:nuclear polyadenylation-dependent rRNA catabolic process"/>
    <property type="evidence" value="ECO:0007669"/>
    <property type="project" value="TreeGrafter"/>
</dbReference>
<name>A0A8S9XE43_APOLU</name>
<dbReference type="EMBL" id="WIXP02000009">
    <property type="protein sequence ID" value="KAF6205865.1"/>
    <property type="molecule type" value="Genomic_DNA"/>
</dbReference>
<evidence type="ECO:0000256" key="2">
    <source>
        <dbReference type="ARBA" id="ARBA00009155"/>
    </source>
</evidence>
<dbReference type="InterPro" id="IPR036612">
    <property type="entry name" value="KH_dom_type_1_sf"/>
</dbReference>
<comment type="caution">
    <text evidence="8">The sequence shown here is derived from an EMBL/GenBank/DDBJ whole genome shotgun (WGS) entry which is preliminary data.</text>
</comment>
<evidence type="ECO:0000256" key="1">
    <source>
        <dbReference type="ARBA" id="ARBA00004123"/>
    </source>
</evidence>
<protein>
    <recommendedName>
        <fullName evidence="7">S1 motif domain-containing protein</fullName>
    </recommendedName>
</protein>
<dbReference type="GO" id="GO:0034475">
    <property type="term" value="P:U4 snRNA 3'-end processing"/>
    <property type="evidence" value="ECO:0007669"/>
    <property type="project" value="TreeGrafter"/>
</dbReference>
<dbReference type="Pfam" id="PF14382">
    <property type="entry name" value="ECR1_N"/>
    <property type="match status" value="1"/>
</dbReference>
<dbReference type="OrthoDB" id="1650at2759"/>
<evidence type="ECO:0000256" key="5">
    <source>
        <dbReference type="ARBA" id="ARBA00022884"/>
    </source>
</evidence>
<dbReference type="PANTHER" id="PTHR21321:SF4">
    <property type="entry name" value="EXOSOME COMPLEX COMPONENT RRP4"/>
    <property type="match status" value="1"/>
</dbReference>
<dbReference type="CDD" id="cd05789">
    <property type="entry name" value="S1_Rrp4"/>
    <property type="match status" value="1"/>
</dbReference>
<dbReference type="GO" id="GO:0071034">
    <property type="term" value="P:CUT catabolic process"/>
    <property type="evidence" value="ECO:0007669"/>
    <property type="project" value="TreeGrafter"/>
</dbReference>
<dbReference type="InterPro" id="IPR004088">
    <property type="entry name" value="KH_dom_type_1"/>
</dbReference>
<dbReference type="Proteomes" id="UP000466442">
    <property type="component" value="Linkage Group LG9"/>
</dbReference>
<accession>A0A8S9XE43</accession>
<keyword evidence="9" id="KW-1185">Reference proteome</keyword>
<dbReference type="Gene3D" id="2.40.50.140">
    <property type="entry name" value="Nucleic acid-binding proteins"/>
    <property type="match status" value="1"/>
</dbReference>
<gene>
    <name evidence="8" type="ORF">GE061_020039</name>
</gene>
<dbReference type="GO" id="GO:0000176">
    <property type="term" value="C:nuclear exosome (RNase complex)"/>
    <property type="evidence" value="ECO:0007669"/>
    <property type="project" value="TreeGrafter"/>
</dbReference>
<dbReference type="InterPro" id="IPR003029">
    <property type="entry name" value="S1_domain"/>
</dbReference>
<keyword evidence="3" id="KW-0698">rRNA processing</keyword>